<dbReference type="AlphaFoldDB" id="A0AAD7C6R5"/>
<accession>A0AAD7C6R5</accession>
<evidence type="ECO:0000313" key="1">
    <source>
        <dbReference type="EMBL" id="KAJ7641039.1"/>
    </source>
</evidence>
<gene>
    <name evidence="1" type="ORF">FB45DRAFT_899321</name>
</gene>
<keyword evidence="2" id="KW-1185">Reference proteome</keyword>
<dbReference type="EMBL" id="JARKIF010000004">
    <property type="protein sequence ID" value="KAJ7641039.1"/>
    <property type="molecule type" value="Genomic_DNA"/>
</dbReference>
<name>A0AAD7C6R5_9AGAR</name>
<evidence type="ECO:0000313" key="2">
    <source>
        <dbReference type="Proteomes" id="UP001221142"/>
    </source>
</evidence>
<proteinExistence type="predicted"/>
<reference evidence="1" key="1">
    <citation type="submission" date="2023-03" db="EMBL/GenBank/DDBJ databases">
        <title>Massive genome expansion in bonnet fungi (Mycena s.s.) driven by repeated elements and novel gene families across ecological guilds.</title>
        <authorList>
            <consortium name="Lawrence Berkeley National Laboratory"/>
            <person name="Harder C.B."/>
            <person name="Miyauchi S."/>
            <person name="Viragh M."/>
            <person name="Kuo A."/>
            <person name="Thoen E."/>
            <person name="Andreopoulos B."/>
            <person name="Lu D."/>
            <person name="Skrede I."/>
            <person name="Drula E."/>
            <person name="Henrissat B."/>
            <person name="Morin E."/>
            <person name="Kohler A."/>
            <person name="Barry K."/>
            <person name="LaButti K."/>
            <person name="Morin E."/>
            <person name="Salamov A."/>
            <person name="Lipzen A."/>
            <person name="Mereny Z."/>
            <person name="Hegedus B."/>
            <person name="Baldrian P."/>
            <person name="Stursova M."/>
            <person name="Weitz H."/>
            <person name="Taylor A."/>
            <person name="Grigoriev I.V."/>
            <person name="Nagy L.G."/>
            <person name="Martin F."/>
            <person name="Kauserud H."/>
        </authorList>
    </citation>
    <scope>NUCLEOTIDE SEQUENCE</scope>
    <source>
        <strain evidence="1">9284</strain>
    </source>
</reference>
<organism evidence="1 2">
    <name type="scientific">Roridomyces roridus</name>
    <dbReference type="NCBI Taxonomy" id="1738132"/>
    <lineage>
        <taxon>Eukaryota</taxon>
        <taxon>Fungi</taxon>
        <taxon>Dikarya</taxon>
        <taxon>Basidiomycota</taxon>
        <taxon>Agaricomycotina</taxon>
        <taxon>Agaricomycetes</taxon>
        <taxon>Agaricomycetidae</taxon>
        <taxon>Agaricales</taxon>
        <taxon>Marasmiineae</taxon>
        <taxon>Mycenaceae</taxon>
        <taxon>Roridomyces</taxon>
    </lineage>
</organism>
<sequence>MAITGALAHKEHPRSYKIRRTRIPLAVATCRSQLAPQLQYKWSATLRSILPIFTPLHSPMYTLMPAHHQRMGHVNTMADTVLINASAEDLRAILRSMLASKTPGLVSAFLTSTRTRLHQRTPSAALHSKNLQTLLPFDFEAGVLAPQLQETLTRARLLYGSGLGFDSLPLLTAVVRATMGVRWPAEGEVPHALVVVDADLDQALQSCREELQGDGPSDYSTAQNAVMDLADTLESIRLDVEQWGGEFPFERAIFSVRDLKL</sequence>
<comment type="caution">
    <text evidence="1">The sequence shown here is derived from an EMBL/GenBank/DDBJ whole genome shotgun (WGS) entry which is preliminary data.</text>
</comment>
<protein>
    <submittedName>
        <fullName evidence="1">Uncharacterized protein</fullName>
    </submittedName>
</protein>
<dbReference type="Proteomes" id="UP001221142">
    <property type="component" value="Unassembled WGS sequence"/>
</dbReference>